<keyword evidence="1" id="KW-1133">Transmembrane helix</keyword>
<dbReference type="Gene3D" id="3.30.2090.10">
    <property type="entry name" value="Multidrug efflux transporter AcrB TolC docking domain, DN and DC subdomains"/>
    <property type="match status" value="2"/>
</dbReference>
<dbReference type="Pfam" id="PF00873">
    <property type="entry name" value="ACR_tran"/>
    <property type="match status" value="1"/>
</dbReference>
<dbReference type="SUPFAM" id="SSF82693">
    <property type="entry name" value="Multidrug efflux transporter AcrB pore domain, PN1, PN2, PC1 and PC2 subdomains"/>
    <property type="match status" value="2"/>
</dbReference>
<dbReference type="EMBL" id="CP146609">
    <property type="protein sequence ID" value="WWX21370.1"/>
    <property type="molecule type" value="Genomic_DNA"/>
</dbReference>
<dbReference type="PANTHER" id="PTHR32063:SF33">
    <property type="entry name" value="RND SUPERFAMILY EFFLUX PUMP PERMEASE COMPONENT"/>
    <property type="match status" value="1"/>
</dbReference>
<evidence type="ECO:0000313" key="2">
    <source>
        <dbReference type="EMBL" id="WWX21370.1"/>
    </source>
</evidence>
<dbReference type="Gene3D" id="1.20.1640.10">
    <property type="entry name" value="Multidrug efflux transporter AcrB transmembrane domain"/>
    <property type="match status" value="2"/>
</dbReference>
<dbReference type="SUPFAM" id="SSF82714">
    <property type="entry name" value="Multidrug efflux transporter AcrB TolC docking domain, DN and DC subdomains"/>
    <property type="match status" value="2"/>
</dbReference>
<feature type="transmembrane region" description="Helical" evidence="1">
    <location>
        <begin position="1001"/>
        <end position="1027"/>
    </location>
</feature>
<keyword evidence="3" id="KW-1185">Reference proteome</keyword>
<feature type="transmembrane region" description="Helical" evidence="1">
    <location>
        <begin position="435"/>
        <end position="456"/>
    </location>
</feature>
<dbReference type="RefSeq" id="WP_338667029.1">
    <property type="nucleotide sequence ID" value="NZ_CP146609.1"/>
</dbReference>
<gene>
    <name evidence="2" type="ORF">V8V93_13045</name>
</gene>
<feature type="transmembrane region" description="Helical" evidence="1">
    <location>
        <begin position="364"/>
        <end position="386"/>
    </location>
</feature>
<dbReference type="CDD" id="cd00371">
    <property type="entry name" value="HMA"/>
    <property type="match status" value="1"/>
</dbReference>
<keyword evidence="1" id="KW-0812">Transmembrane</keyword>
<name>A0ABZ2IRP3_9BACT</name>
<protein>
    <submittedName>
        <fullName evidence="2">Efflux RND transporter permease subunit</fullName>
    </submittedName>
</protein>
<feature type="transmembrane region" description="Helical" evidence="1">
    <location>
        <begin position="871"/>
        <end position="891"/>
    </location>
</feature>
<dbReference type="Gene3D" id="3.30.70.1440">
    <property type="entry name" value="Multidrug efflux transporter AcrB pore domain"/>
    <property type="match status" value="1"/>
</dbReference>
<reference evidence="2 3" key="1">
    <citation type="submission" date="2024-03" db="EMBL/GenBank/DDBJ databases">
        <title>Phenotype and Genome Characterization of a Sulfate-Reducing Bacterium Pseudodesulfovibrio sp. strain 5S69, isolated from Petroleum Reservoir in Tatarstan (Russia).</title>
        <authorList>
            <person name="Bidzhieva S.K."/>
            <person name="Kadnikov V."/>
            <person name="Tourova T.P."/>
            <person name="Samigullina S.R."/>
            <person name="Sokolova D.S."/>
            <person name="Poltaraus A.B."/>
            <person name="Avtukh A.N."/>
            <person name="Tereshina V.M."/>
            <person name="Mardanov A.V."/>
            <person name="Nazina T.N."/>
        </authorList>
    </citation>
    <scope>NUCLEOTIDE SEQUENCE [LARGE SCALE GENOMIC DNA]</scope>
    <source>
        <strain evidence="2 3">5S69</strain>
    </source>
</reference>
<feature type="transmembrane region" description="Helical" evidence="1">
    <location>
        <begin position="533"/>
        <end position="554"/>
    </location>
</feature>
<feature type="transmembrane region" description="Helical" evidence="1">
    <location>
        <begin position="973"/>
        <end position="989"/>
    </location>
</feature>
<organism evidence="2 3">
    <name type="scientific">Pseudodesulfovibrio methanolicus</name>
    <dbReference type="NCBI Taxonomy" id="3126690"/>
    <lineage>
        <taxon>Bacteria</taxon>
        <taxon>Pseudomonadati</taxon>
        <taxon>Thermodesulfobacteriota</taxon>
        <taxon>Desulfovibrionia</taxon>
        <taxon>Desulfovibrionales</taxon>
        <taxon>Desulfovibrionaceae</taxon>
    </lineage>
</organism>
<sequence>MASVPQEKGKGAIAWMAGNSVAANLLMVVFLVGGLLFALQIKQEVFPEFSLDTVSISIAYPGASPSEVEQGCVLAVEQAVQGLDGVKEVTSTSSEGRGTVVVEALEGADVQKLTQDIKTEVDRITSFPEEAEDPVIAEVSHQRQVLSVMISGDQPNTTLRELAEQLRQELISNEGITQAELAEVSDLQISIEVPQRRLRAHNLSLGEVAERIGEASVDLPGGTIKAQSGEVLVRMKDRRDYGRDFARIPVVTGNDGTQVRVEDIGKVVDGFADDDIITTYNGRPAVRVDVYRVGDQTPITVSDAVKASLEAFRERLPSGVSVDILNDMSEVYAQRMDLLLGNGYLGLALVFVFLALFLEPRLAFWVAMGIPTSFLGCFLILSLLGVSINMITMFAFLIALGIVVDDAIVVGENVFTMRQEGMPPLKAAVVGARRIAMPVIFSVLTNIAAFMPLLFIPGTMGKIFWSIPVVVIAVFAISLIESLFVLPAHLSHLGEHKSRIMAWITRHQEKVAHGLLRFIRGVYRPFLDWCLHWRYATVSVGVALLLLCMAFVLSGRLGFTLMPKVESDFAYATAELPYGSPVEKTEVVRDRLLAAARKVAAENGGDRLVVGMDSKIGGSGRDNSGPHVVKINVYLAGADVRPITTQQFVDKWRKEVGDVVGLEVLSFASDRGGPGAGNALEFELSHSDTKVLEAAAHELAATLEQYPRVKDVDDGFSPGKDQLDFTMTPAGRALGLTAQGVASQVRAAYYGKEVLRQQRGRNEVKVVVRRPESERISEYDLEELMLKTPDGKEVLLRDVVDVKRGSAYTSINRTDGRRVLSVAADVDPRDQATQVMQSVLAEVVPRLKAEYPGLSCRMQGKQADLTESTNTLFEGLLLAMLAVYALLAIPFKSYVQPLIIMVSIPFGAVGAILGHMAFGYSISLMSLLGIVALSGVVVNDSLVLIDCANEFARAGKCTHDAVLDAGTARFRPILLTTLTTFSGLAPMILETSMQARFLIPMALSLGFGILFATLITLILVPALYMILEDIQRRLHIMAFKRPSEPRRGERRELAEQE</sequence>
<dbReference type="SUPFAM" id="SSF82866">
    <property type="entry name" value="Multidrug efflux transporter AcrB transmembrane domain"/>
    <property type="match status" value="2"/>
</dbReference>
<dbReference type="InterPro" id="IPR027463">
    <property type="entry name" value="AcrB_DN_DC_subdom"/>
</dbReference>
<dbReference type="InterPro" id="IPR006121">
    <property type="entry name" value="HMA_dom"/>
</dbReference>
<dbReference type="Proteomes" id="UP001385389">
    <property type="component" value="Chromosome"/>
</dbReference>
<proteinExistence type="predicted"/>
<accession>A0ABZ2IRP3</accession>
<dbReference type="InterPro" id="IPR001036">
    <property type="entry name" value="Acrflvin-R"/>
</dbReference>
<feature type="transmembrane region" description="Helical" evidence="1">
    <location>
        <begin position="393"/>
        <end position="415"/>
    </location>
</feature>
<feature type="transmembrane region" description="Helical" evidence="1">
    <location>
        <begin position="12"/>
        <end position="39"/>
    </location>
</feature>
<evidence type="ECO:0000313" key="3">
    <source>
        <dbReference type="Proteomes" id="UP001385389"/>
    </source>
</evidence>
<feature type="transmembrane region" description="Helical" evidence="1">
    <location>
        <begin position="338"/>
        <end position="358"/>
    </location>
</feature>
<dbReference type="Gene3D" id="3.30.70.1430">
    <property type="entry name" value="Multidrug efflux transporter AcrB pore domain"/>
    <property type="match status" value="2"/>
</dbReference>
<evidence type="ECO:0000256" key="1">
    <source>
        <dbReference type="SAM" id="Phobius"/>
    </source>
</evidence>
<keyword evidence="1" id="KW-0472">Membrane</keyword>
<dbReference type="PRINTS" id="PR00702">
    <property type="entry name" value="ACRIFLAVINRP"/>
</dbReference>
<dbReference type="PANTHER" id="PTHR32063">
    <property type="match status" value="1"/>
</dbReference>
<dbReference type="Gene3D" id="3.30.70.1320">
    <property type="entry name" value="Multidrug efflux transporter AcrB pore domain like"/>
    <property type="match status" value="1"/>
</dbReference>
<feature type="transmembrane region" description="Helical" evidence="1">
    <location>
        <begin position="463"/>
        <end position="486"/>
    </location>
</feature>